<evidence type="ECO:0000313" key="5">
    <source>
        <dbReference type="Proteomes" id="UP000184774"/>
    </source>
</evidence>
<dbReference type="RefSeq" id="WP_074372069.1">
    <property type="nucleotide sequence ID" value="NZ_AP024907.1"/>
</dbReference>
<dbReference type="InterPro" id="IPR050287">
    <property type="entry name" value="MTA/SAH_deaminase"/>
</dbReference>
<dbReference type="PANTHER" id="PTHR43794:SF11">
    <property type="entry name" value="AMIDOHYDROLASE-RELATED DOMAIN-CONTAINING PROTEIN"/>
    <property type="match status" value="1"/>
</dbReference>
<dbReference type="Pfam" id="PF01979">
    <property type="entry name" value="Amidohydro_1"/>
    <property type="match status" value="1"/>
</dbReference>
<comment type="similarity">
    <text evidence="1">Belongs to the metallo-dependent hydrolases superfamily. ATZ/TRZ family.</text>
</comment>
<dbReference type="InterPro" id="IPR032466">
    <property type="entry name" value="Metal_Hydrolase"/>
</dbReference>
<dbReference type="PANTHER" id="PTHR43794">
    <property type="entry name" value="AMINOHYDROLASE SSNA-RELATED"/>
    <property type="match status" value="1"/>
</dbReference>
<dbReference type="SUPFAM" id="SSF51556">
    <property type="entry name" value="Metallo-dependent hydrolases"/>
    <property type="match status" value="1"/>
</dbReference>
<dbReference type="GO" id="GO:0102127">
    <property type="term" value="F:8-oxoguanine deaminase activity"/>
    <property type="evidence" value="ECO:0007669"/>
    <property type="project" value="UniProtKB-EC"/>
</dbReference>
<dbReference type="Gene3D" id="2.30.40.10">
    <property type="entry name" value="Urease, subunit C, domain 1"/>
    <property type="match status" value="1"/>
</dbReference>
<keyword evidence="2 4" id="KW-0378">Hydrolase</keyword>
<reference evidence="4 5" key="1">
    <citation type="submission" date="2016-12" db="EMBL/GenBank/DDBJ databases">
        <authorList>
            <person name="Song W.-J."/>
            <person name="Kurnit D.M."/>
        </authorList>
    </citation>
    <scope>NUCLEOTIDE SEQUENCE [LARGE SCALE GENOMIC DNA]</scope>
    <source>
        <strain evidence="4 5">CECT 9026</strain>
    </source>
</reference>
<feature type="domain" description="Amidohydrolase-related" evidence="3">
    <location>
        <begin position="63"/>
        <end position="408"/>
    </location>
</feature>
<evidence type="ECO:0000256" key="1">
    <source>
        <dbReference type="ARBA" id="ARBA00006745"/>
    </source>
</evidence>
<dbReference type="Gene3D" id="3.20.20.140">
    <property type="entry name" value="Metal-dependent hydrolases"/>
    <property type="match status" value="1"/>
</dbReference>
<evidence type="ECO:0000313" key="4">
    <source>
        <dbReference type="EMBL" id="SIO93473.1"/>
    </source>
</evidence>
<sequence length="419" mass="46800">MEKYSSGSRKTCLKNVNYFNENKEFVRGNIYISSGKISKIDHVSEIIQEGYAVLDASDCYAQPGYTNSHIHPSKDMYCGYSVYDSISNVLDAVHKNNSSETEELQFNSSISSLKKQILSGVTGIGIFTSRANIDAEAALSLGVRANIQYAVNDTWVGKESVPVIQNKESILNQFHDTYSRYSRDTITVSPATASEISCSDELLIALNNLAKEYNSFISLHINEGQHQYNQCIEHFGKSGIKRLNSLGLLDSHINLIHNCYLNEDDINIINQKPETKVIHCPISNSFVGAGTLPVSKLKNSISLGTDAAMVNPSNSIVQDTIFALYHHGTDELHNKINPEKLIDMVTINGAHCLGFKNCGLIKEGFSADIIIYNDEEPYKINNKTPDINKFIVNMFNKHPKHVFINGQQLVENFNFIERM</sequence>
<evidence type="ECO:0000256" key="2">
    <source>
        <dbReference type="ARBA" id="ARBA00022801"/>
    </source>
</evidence>
<accession>A0A1N6M210</accession>
<gene>
    <name evidence="4" type="ORF">VSP9026_01141</name>
</gene>
<dbReference type="SUPFAM" id="SSF51338">
    <property type="entry name" value="Composite domain of metallo-dependent hydrolases"/>
    <property type="match status" value="1"/>
</dbReference>
<dbReference type="EMBL" id="FSSB01000009">
    <property type="protein sequence ID" value="SIO93473.1"/>
    <property type="molecule type" value="Genomic_DNA"/>
</dbReference>
<dbReference type="Proteomes" id="UP000184774">
    <property type="component" value="Unassembled WGS sequence"/>
</dbReference>
<dbReference type="OrthoDB" id="9807210at2"/>
<organism evidence="4 5">
    <name type="scientific">Vibrio spartinae</name>
    <dbReference type="NCBI Taxonomy" id="1918945"/>
    <lineage>
        <taxon>Bacteria</taxon>
        <taxon>Pseudomonadati</taxon>
        <taxon>Pseudomonadota</taxon>
        <taxon>Gammaproteobacteria</taxon>
        <taxon>Vibrionales</taxon>
        <taxon>Vibrionaceae</taxon>
        <taxon>Vibrio</taxon>
    </lineage>
</organism>
<dbReference type="AlphaFoldDB" id="A0A1N6M210"/>
<dbReference type="InterPro" id="IPR006680">
    <property type="entry name" value="Amidohydro-rel"/>
</dbReference>
<protein>
    <submittedName>
        <fullName evidence="4">8-oxoguanine deaminase</fullName>
        <ecNumber evidence="4">3.5.4.32</ecNumber>
    </submittedName>
</protein>
<proteinExistence type="inferred from homology"/>
<dbReference type="InterPro" id="IPR011059">
    <property type="entry name" value="Metal-dep_hydrolase_composite"/>
</dbReference>
<dbReference type="EC" id="3.5.4.32" evidence="4"/>
<evidence type="ECO:0000259" key="3">
    <source>
        <dbReference type="Pfam" id="PF01979"/>
    </source>
</evidence>
<name>A0A1N6M210_9VIBR</name>